<evidence type="ECO:0000256" key="5">
    <source>
        <dbReference type="ARBA" id="ARBA00023157"/>
    </source>
</evidence>
<gene>
    <name evidence="7" type="ORF">GUJ93_ZPchr0408g29164</name>
</gene>
<evidence type="ECO:0000256" key="3">
    <source>
        <dbReference type="ARBA" id="ARBA00022525"/>
    </source>
</evidence>
<dbReference type="PROSITE" id="PS00271">
    <property type="entry name" value="THIONIN"/>
    <property type="match status" value="1"/>
</dbReference>
<sequence length="101" mass="10843">MVGKGVGKSLIVCVLVLGFVLGQIQLAEAKSCCPTTTARNIYNACRLTVPLGPPVLASWLQNIDGTKCPSDYPKFQLGLIPNFEKFCKLGCISSVLQQINT</sequence>
<feature type="signal peptide" evidence="6">
    <location>
        <begin position="1"/>
        <end position="29"/>
    </location>
</feature>
<reference evidence="7" key="2">
    <citation type="submission" date="2021-02" db="EMBL/GenBank/DDBJ databases">
        <authorList>
            <person name="Kimball J.A."/>
            <person name="Haas M.W."/>
            <person name="Macchietto M."/>
            <person name="Kono T."/>
            <person name="Duquette J."/>
            <person name="Shao M."/>
        </authorList>
    </citation>
    <scope>NUCLEOTIDE SEQUENCE</scope>
    <source>
        <tissue evidence="7">Fresh leaf tissue</tissue>
    </source>
</reference>
<accession>A0A8J5QXK8</accession>
<evidence type="ECO:0000256" key="6">
    <source>
        <dbReference type="SAM" id="SignalP"/>
    </source>
</evidence>
<evidence type="ECO:0000313" key="7">
    <source>
        <dbReference type="EMBL" id="KAG8040796.1"/>
    </source>
</evidence>
<dbReference type="InterPro" id="IPR001010">
    <property type="entry name" value="Thionin"/>
</dbReference>
<name>A0A8J5QXK8_ZIZPA</name>
<protein>
    <submittedName>
        <fullName evidence="7">Uncharacterized protein</fullName>
    </submittedName>
</protein>
<comment type="caution">
    <text evidence="7">The sequence shown here is derived from an EMBL/GenBank/DDBJ whole genome shotgun (WGS) entry which is preliminary data.</text>
</comment>
<dbReference type="AlphaFoldDB" id="A0A8J5QXK8"/>
<reference evidence="7" key="1">
    <citation type="journal article" date="2021" name="bioRxiv">
        <title>Whole Genome Assembly and Annotation of Northern Wild Rice, Zizania palustris L., Supports a Whole Genome Duplication in the Zizania Genus.</title>
        <authorList>
            <person name="Haas M."/>
            <person name="Kono T."/>
            <person name="Macchietto M."/>
            <person name="Millas R."/>
            <person name="McGilp L."/>
            <person name="Shao M."/>
            <person name="Duquette J."/>
            <person name="Hirsch C.N."/>
            <person name="Kimball J."/>
        </authorList>
    </citation>
    <scope>NUCLEOTIDE SEQUENCE</scope>
    <source>
        <tissue evidence="7">Fresh leaf tissue</tissue>
    </source>
</reference>
<evidence type="ECO:0000313" key="8">
    <source>
        <dbReference type="Proteomes" id="UP000729402"/>
    </source>
</evidence>
<dbReference type="PANTHER" id="PTHR33920">
    <property type="entry name" value="THIONIN-2.1-RELATED"/>
    <property type="match status" value="1"/>
</dbReference>
<comment type="subcellular location">
    <subcellularLocation>
        <location evidence="2">Secreted</location>
    </subcellularLocation>
</comment>
<feature type="chain" id="PRO_5035264451" evidence="6">
    <location>
        <begin position="30"/>
        <end position="101"/>
    </location>
</feature>
<dbReference type="GO" id="GO:0005576">
    <property type="term" value="C:extracellular region"/>
    <property type="evidence" value="ECO:0007669"/>
    <property type="project" value="UniProtKB-SubCell"/>
</dbReference>
<evidence type="ECO:0000256" key="2">
    <source>
        <dbReference type="ARBA" id="ARBA00004613"/>
    </source>
</evidence>
<evidence type="ECO:0000256" key="1">
    <source>
        <dbReference type="ARBA" id="ARBA00002847"/>
    </source>
</evidence>
<keyword evidence="3" id="KW-0964">Secreted</keyword>
<proteinExistence type="predicted"/>
<keyword evidence="4" id="KW-0611">Plant defense</keyword>
<dbReference type="OrthoDB" id="653285at2759"/>
<feature type="non-terminal residue" evidence="7">
    <location>
        <position position="1"/>
    </location>
</feature>
<dbReference type="Proteomes" id="UP000729402">
    <property type="component" value="Unassembled WGS sequence"/>
</dbReference>
<organism evidence="7 8">
    <name type="scientific">Zizania palustris</name>
    <name type="common">Northern wild rice</name>
    <dbReference type="NCBI Taxonomy" id="103762"/>
    <lineage>
        <taxon>Eukaryota</taxon>
        <taxon>Viridiplantae</taxon>
        <taxon>Streptophyta</taxon>
        <taxon>Embryophyta</taxon>
        <taxon>Tracheophyta</taxon>
        <taxon>Spermatophyta</taxon>
        <taxon>Magnoliopsida</taxon>
        <taxon>Liliopsida</taxon>
        <taxon>Poales</taxon>
        <taxon>Poaceae</taxon>
        <taxon>BOP clade</taxon>
        <taxon>Oryzoideae</taxon>
        <taxon>Oryzeae</taxon>
        <taxon>Zizaniinae</taxon>
        <taxon>Zizania</taxon>
    </lineage>
</organism>
<dbReference type="GO" id="GO:0006952">
    <property type="term" value="P:defense response"/>
    <property type="evidence" value="ECO:0007669"/>
    <property type="project" value="UniProtKB-KW"/>
</dbReference>
<dbReference type="PANTHER" id="PTHR33920:SF2">
    <property type="entry name" value="THIONIN-2.1-RELATED"/>
    <property type="match status" value="1"/>
</dbReference>
<comment type="function">
    <text evidence="1">Thionins are small plant proteins which are toxic to animal cells. They seem to exert their toxic effect at the level of the cell membrane. Their precise function is not known.</text>
</comment>
<keyword evidence="5" id="KW-1015">Disulfide bond</keyword>
<evidence type="ECO:0000256" key="4">
    <source>
        <dbReference type="ARBA" id="ARBA00022821"/>
    </source>
</evidence>
<keyword evidence="6" id="KW-0732">Signal</keyword>
<dbReference type="EMBL" id="JAAALK010001680">
    <property type="protein sequence ID" value="KAG8040796.1"/>
    <property type="molecule type" value="Genomic_DNA"/>
</dbReference>
<keyword evidence="8" id="KW-1185">Reference proteome</keyword>
<dbReference type="Pfam" id="PF00321">
    <property type="entry name" value="Thionin"/>
    <property type="match status" value="1"/>
</dbReference>